<feature type="domain" description="Manganese/iron superoxide dismutase N-terminal" evidence="9">
    <location>
        <begin position="4"/>
        <end position="84"/>
    </location>
</feature>
<protein>
    <recommendedName>
        <fullName evidence="3 8">Superoxide dismutase</fullName>
        <ecNumber evidence="3 8">1.15.1.1</ecNumber>
    </recommendedName>
</protein>
<dbReference type="PIRSF" id="PIRSF000349">
    <property type="entry name" value="SODismutase"/>
    <property type="match status" value="1"/>
</dbReference>
<dbReference type="SUPFAM" id="SSF54719">
    <property type="entry name" value="Fe,Mn superoxide dismutase (SOD), C-terminal domain"/>
    <property type="match status" value="1"/>
</dbReference>
<reference evidence="12" key="3">
    <citation type="journal article" date="2022" name="Microbiol. Resour. Announc.">
        <title>Draft Genome Sequences of Eight Mycobacterium montefiorense Strains Isolated from Salamanders in Captivity.</title>
        <authorList>
            <person name="Komine T."/>
            <person name="Ihara H."/>
            <person name="Fukano H."/>
            <person name="Hoshino Y."/>
            <person name="Kurata O."/>
            <person name="Wada S."/>
        </authorList>
    </citation>
    <scope>NUCLEOTIDE SEQUENCE</scope>
    <source>
        <strain evidence="12">NJB18185</strain>
    </source>
</reference>
<comment type="similarity">
    <text evidence="2 8">Belongs to the iron/manganese superoxide dismutase family.</text>
</comment>
<dbReference type="EMBL" id="BQYH01000021">
    <property type="protein sequence ID" value="GKU73464.1"/>
    <property type="molecule type" value="Genomic_DNA"/>
</dbReference>
<keyword evidence="13" id="KW-1185">Reference proteome</keyword>
<evidence type="ECO:0000256" key="7">
    <source>
        <dbReference type="PIRSR" id="PIRSR000349-1"/>
    </source>
</evidence>
<gene>
    <name evidence="12" type="primary">sodA_2</name>
    <name evidence="11" type="synonym">sodA_1</name>
    <name evidence="11" type="ORF">MmonteBS_22580</name>
    <name evidence="12" type="ORF">NJB18185_32350</name>
</gene>
<feature type="binding site" evidence="7">
    <location>
        <position position="160"/>
    </location>
    <ligand>
        <name>Mn(2+)</name>
        <dbReference type="ChEBI" id="CHEBI:29035"/>
    </ligand>
</feature>
<dbReference type="AlphaFoldDB" id="A0AA37UYV7"/>
<dbReference type="PRINTS" id="PR01703">
    <property type="entry name" value="MNSODISMTASE"/>
</dbReference>
<keyword evidence="5 8" id="KW-0560">Oxidoreductase</keyword>
<evidence type="ECO:0000259" key="10">
    <source>
        <dbReference type="Pfam" id="PF02777"/>
    </source>
</evidence>
<feature type="binding site" evidence="7">
    <location>
        <position position="28"/>
    </location>
    <ligand>
        <name>Mn(2+)</name>
        <dbReference type="ChEBI" id="CHEBI:29035"/>
    </ligand>
</feature>
<evidence type="ECO:0000259" key="9">
    <source>
        <dbReference type="Pfam" id="PF00081"/>
    </source>
</evidence>
<name>A0AA37UYV7_9MYCO</name>
<accession>A0AA37UYV7</accession>
<dbReference type="GO" id="GO:0046872">
    <property type="term" value="F:metal ion binding"/>
    <property type="evidence" value="ECO:0007669"/>
    <property type="project" value="UniProtKB-KW"/>
</dbReference>
<organism evidence="12 14">
    <name type="scientific">Mycobacterium montefiorense</name>
    <dbReference type="NCBI Taxonomy" id="154654"/>
    <lineage>
        <taxon>Bacteria</taxon>
        <taxon>Bacillati</taxon>
        <taxon>Actinomycetota</taxon>
        <taxon>Actinomycetes</taxon>
        <taxon>Mycobacteriales</taxon>
        <taxon>Mycobacteriaceae</taxon>
        <taxon>Mycobacterium</taxon>
        <taxon>Mycobacterium simiae complex</taxon>
    </lineage>
</organism>
<comment type="function">
    <text evidence="1">Destroys superoxide anion radicals which are normally produced within the cells and which are toxic to biological systems.</text>
</comment>
<dbReference type="InterPro" id="IPR019832">
    <property type="entry name" value="Mn/Fe_SOD_C"/>
</dbReference>
<dbReference type="InterPro" id="IPR050265">
    <property type="entry name" value="Fe/Mn_Superoxide_Dismutase"/>
</dbReference>
<evidence type="ECO:0000313" key="11">
    <source>
        <dbReference type="EMBL" id="GBG37886.1"/>
    </source>
</evidence>
<dbReference type="Proteomes" id="UP001139505">
    <property type="component" value="Unassembled WGS sequence"/>
</dbReference>
<reference evidence="11" key="1">
    <citation type="journal article" date="2018" name="Genome Announc.">
        <title>Draft Genome Sequence of Mycobacterium montefiorense Isolated from Japanese Black Salamander (Hynobius nigrescens).</title>
        <authorList>
            <person name="Fukano H."/>
            <person name="Yoshida M."/>
            <person name="Shimizu A."/>
            <person name="Iwao H."/>
            <person name="Katayama Y."/>
            <person name="Omatsu T."/>
            <person name="Mizutani T."/>
            <person name="Kurata O."/>
            <person name="Wada S."/>
            <person name="Hoshino Y."/>
        </authorList>
    </citation>
    <scope>NUCLEOTIDE SEQUENCE</scope>
    <source>
        <strain evidence="11">BS</strain>
    </source>
</reference>
<dbReference type="RefSeq" id="WP_108921995.1">
    <property type="nucleotide sequence ID" value="NZ_BFCH01000017.1"/>
</dbReference>
<evidence type="ECO:0000313" key="14">
    <source>
        <dbReference type="Proteomes" id="UP001139505"/>
    </source>
</evidence>
<dbReference type="InterPro" id="IPR036324">
    <property type="entry name" value="Mn/Fe_SOD_N_sf"/>
</dbReference>
<dbReference type="Pfam" id="PF02777">
    <property type="entry name" value="Sod_Fe_C"/>
    <property type="match status" value="1"/>
</dbReference>
<evidence type="ECO:0000313" key="12">
    <source>
        <dbReference type="EMBL" id="GKU73464.1"/>
    </source>
</evidence>
<feature type="domain" description="Manganese/iron superoxide dismutase C-terminal" evidence="10">
    <location>
        <begin position="91"/>
        <end position="192"/>
    </location>
</feature>
<feature type="binding site" evidence="7">
    <location>
        <position position="164"/>
    </location>
    <ligand>
        <name>Mn(2+)</name>
        <dbReference type="ChEBI" id="CHEBI:29035"/>
    </ligand>
</feature>
<feature type="binding site" evidence="7">
    <location>
        <position position="76"/>
    </location>
    <ligand>
        <name>Mn(2+)</name>
        <dbReference type="ChEBI" id="CHEBI:29035"/>
    </ligand>
</feature>
<reference evidence="13" key="2">
    <citation type="submission" date="2018-04" db="EMBL/GenBank/DDBJ databases">
        <title>Draft genome sequence of Mycobacterium montefiorense isolated from Japanese black salamander.</title>
        <authorList>
            <person name="Fukano H."/>
            <person name="Yoshida M."/>
            <person name="Shimizu A."/>
            <person name="Iwao H."/>
            <person name="Kurata O."/>
            <person name="Katayama Y."/>
            <person name="Omatsu T."/>
            <person name="Mizutani T."/>
            <person name="Wada S."/>
            <person name="Hoshino Y."/>
        </authorList>
    </citation>
    <scope>NUCLEOTIDE SEQUENCE [LARGE SCALE GENOMIC DNA]</scope>
    <source>
        <strain evidence="13">BS</strain>
    </source>
</reference>
<dbReference type="GO" id="GO:0004784">
    <property type="term" value="F:superoxide dismutase activity"/>
    <property type="evidence" value="ECO:0007669"/>
    <property type="project" value="UniProtKB-EC"/>
</dbReference>
<dbReference type="EC" id="1.15.1.1" evidence="3 8"/>
<reference evidence="12" key="4">
    <citation type="submission" date="2022-04" db="EMBL/GenBank/DDBJ databases">
        <authorList>
            <person name="Komine T."/>
            <person name="Fukano H."/>
            <person name="Wada S."/>
        </authorList>
    </citation>
    <scope>NUCLEOTIDE SEQUENCE</scope>
    <source>
        <strain evidence="12">NJB18185</strain>
    </source>
</reference>
<dbReference type="SUPFAM" id="SSF46609">
    <property type="entry name" value="Fe,Mn superoxide dismutase (SOD), N-terminal domain"/>
    <property type="match status" value="1"/>
</dbReference>
<dbReference type="FunFam" id="3.55.40.20:FF:000004">
    <property type="entry name" value="Superoxide dismutase [Fe]"/>
    <property type="match status" value="1"/>
</dbReference>
<evidence type="ECO:0000256" key="3">
    <source>
        <dbReference type="ARBA" id="ARBA00012682"/>
    </source>
</evidence>
<proteinExistence type="inferred from homology"/>
<evidence type="ECO:0000256" key="1">
    <source>
        <dbReference type="ARBA" id="ARBA00002170"/>
    </source>
</evidence>
<dbReference type="InterPro" id="IPR036314">
    <property type="entry name" value="SOD_C_sf"/>
</dbReference>
<dbReference type="InterPro" id="IPR019831">
    <property type="entry name" value="Mn/Fe_SOD_N"/>
</dbReference>
<evidence type="ECO:0000256" key="6">
    <source>
        <dbReference type="ARBA" id="ARBA00049204"/>
    </source>
</evidence>
<evidence type="ECO:0000256" key="5">
    <source>
        <dbReference type="ARBA" id="ARBA00023002"/>
    </source>
</evidence>
<evidence type="ECO:0000313" key="13">
    <source>
        <dbReference type="Proteomes" id="UP000245060"/>
    </source>
</evidence>
<dbReference type="Pfam" id="PF00081">
    <property type="entry name" value="Sod_Fe_N"/>
    <property type="match status" value="1"/>
</dbReference>
<dbReference type="Proteomes" id="UP000245060">
    <property type="component" value="Unassembled WGS sequence"/>
</dbReference>
<dbReference type="Gene3D" id="3.55.40.20">
    <property type="entry name" value="Iron/manganese superoxide dismutase, C-terminal domain"/>
    <property type="match status" value="1"/>
</dbReference>
<comment type="caution">
    <text evidence="12">The sequence shown here is derived from an EMBL/GenBank/DDBJ whole genome shotgun (WGS) entry which is preliminary data.</text>
</comment>
<dbReference type="EMBL" id="BFCH01000017">
    <property type="protein sequence ID" value="GBG37886.1"/>
    <property type="molecule type" value="Genomic_DNA"/>
</dbReference>
<evidence type="ECO:0000256" key="2">
    <source>
        <dbReference type="ARBA" id="ARBA00008714"/>
    </source>
</evidence>
<dbReference type="PANTHER" id="PTHR11404">
    <property type="entry name" value="SUPEROXIDE DISMUTASE 2"/>
    <property type="match status" value="1"/>
</dbReference>
<evidence type="ECO:0000256" key="4">
    <source>
        <dbReference type="ARBA" id="ARBA00022723"/>
    </source>
</evidence>
<sequence length="214" mass="23405">MPGYRLPDLTYDYAALEPVLSRQIMELHHGAHHAAYVKGANATAAQLAEVRASGDLETLPGLERTLTFFLAGHGLHSMFWRNLSPDGGGEPDGELGAAIGEFFGGFDGFRAEMTSVTTTVQGSGWGALAWDPIGQRLVIHQIHDHHFNLNITSAPLLVFDVWEHAFHMQYRDGNDYVQQLWSLVDWADVSARFDAARAGRTLGVVSCAVMSELG</sequence>
<keyword evidence="4 7" id="KW-0479">Metal-binding</keyword>
<evidence type="ECO:0000256" key="8">
    <source>
        <dbReference type="RuleBase" id="RU000414"/>
    </source>
</evidence>
<dbReference type="Gene3D" id="1.10.287.990">
    <property type="entry name" value="Fe,Mn superoxide dismutase (SOD) domain"/>
    <property type="match status" value="1"/>
</dbReference>
<dbReference type="PANTHER" id="PTHR11404:SF6">
    <property type="entry name" value="SUPEROXIDE DISMUTASE [MN], MITOCHONDRIAL"/>
    <property type="match status" value="1"/>
</dbReference>
<dbReference type="InterPro" id="IPR001189">
    <property type="entry name" value="Mn/Fe_SOD"/>
</dbReference>
<comment type="function">
    <text evidence="8">Destroys radicals which are normally produced within the cells and which are toxic to biological systems.</text>
</comment>
<comment type="catalytic activity">
    <reaction evidence="6 8">
        <text>2 superoxide + 2 H(+) = H2O2 + O2</text>
        <dbReference type="Rhea" id="RHEA:20696"/>
        <dbReference type="ChEBI" id="CHEBI:15378"/>
        <dbReference type="ChEBI" id="CHEBI:15379"/>
        <dbReference type="ChEBI" id="CHEBI:16240"/>
        <dbReference type="ChEBI" id="CHEBI:18421"/>
        <dbReference type="EC" id="1.15.1.1"/>
    </reaction>
</comment>